<dbReference type="InterPro" id="IPR027417">
    <property type="entry name" value="P-loop_NTPase"/>
</dbReference>
<dbReference type="PANTHER" id="PTHR32114:SF2">
    <property type="entry name" value="ABC TRANSPORTER ABCH.3"/>
    <property type="match status" value="1"/>
</dbReference>
<comment type="caution">
    <text evidence="3">The sequence shown here is derived from an EMBL/GenBank/DDBJ whole genome shotgun (WGS) entry which is preliminary data.</text>
</comment>
<proteinExistence type="predicted"/>
<dbReference type="Gene3D" id="3.40.50.300">
    <property type="entry name" value="P-loop containing nucleotide triphosphate hydrolases"/>
    <property type="match status" value="2"/>
</dbReference>
<feature type="coiled-coil region" evidence="1">
    <location>
        <begin position="670"/>
        <end position="725"/>
    </location>
</feature>
<dbReference type="InterPro" id="IPR038729">
    <property type="entry name" value="Rad50/SbcC_AAA"/>
</dbReference>
<evidence type="ECO:0000313" key="4">
    <source>
        <dbReference type="Proteomes" id="UP001597304"/>
    </source>
</evidence>
<sequence length="1154" mass="124926">MKILSLRLKNLNSLKGEWTVDFRQAPFKDNGLFAITGPTGAGKSTLLDAICLALYHQTPRLPSVGGQSNELMTRHTADCLAEVVFEVKGTAYRAFWSQRRARDRIDGALQAPKVELAQLTGDHGAGEILSTHSGDKLKRVAALTGLDFARFTRSMLLAQGGFAAFLNANANDRAELLEELTGTEIYGQISQAVFERSRDARHALEQLQAQADGVQLMESEQRDALQADSTRLHGEQTALQSQLQSASGLRQWQRERDQAAQTLAQAEQAQCAAAQARADAAPELQRLAAHAPAQALQPTHQAAQRAQQALTDSAAALERLHTEDGALNQQLGQHLRHAHALATQAAQAAHNRLAALQAEHDQADDHQRAHPAHALLGEHMADWRLRFDQRTALRQRIAAQAALLRQGEADRGQLQERLQQQEAAVKGAEQAQQAADTVLNTSRRALQEQLANHAADTLAALRAHWQAAQQQGQWWQQLEDAARQRRRLAAQIAARQQRQAADQAALDRLTQTLPALRERFKAQQSVVGDKQKLLAQEQRIQSLEAHRHALQPGEACPLCGASEHPAIAAYAALNVGETEQALHAAQTALDALRTQGEQCRANAAAAQTQVDQGKAQATELQEDASAAAQRWQTLLDQAGPDTNVPAADAWPREEVLTQAAQASDARTQRLAQALAQAEAAEQALSRATEAAAHSAQALQAAQHARERLQQSLTELGQRQEAATQQQRAAQDELDAVHAALARALADAGHAVPEADDAAAPWLAERAAEWQRWQATQQRLQALALDIGTQRAATERADADATLWTARAQTAPAVAAPDTANTLALPTTLAEAASTVEHITHTRHTLAGRLEAAQAQHARAQAEAEQATATWAAALHASPLSDEAAYHAALLPADEHERLTAWDARLSTEAQRAATLLGEAQARHTALATQALTDEAPEALQARIDQLQAQRDECIAQLSKIRTQLDADAARRSGQQALLTRIDQQRADSDLWQRLDGLIGSAKGDKYRRFAQGLTLDHLLHLANQHLARLHGRYTLRRRATGELELEVVDGWQGDVARDTRTLSGGEGFLVSLALALALSDLVSHKTSIDSLFLDEGFGTLDGDTLEVALAALDALNASGKMIGVISHVEALKERIPVQIRVDKGGGVGHSRLVY</sequence>
<protein>
    <submittedName>
        <fullName evidence="3">AAA family ATPase</fullName>
    </submittedName>
</protein>
<dbReference type="Pfam" id="PF13558">
    <property type="entry name" value="SbcC_Walker_B"/>
    <property type="match status" value="1"/>
</dbReference>
<dbReference type="RefSeq" id="WP_147914465.1">
    <property type="nucleotide sequence ID" value="NZ_JBHUEJ010000034.1"/>
</dbReference>
<feature type="coiled-coil region" evidence="1">
    <location>
        <begin position="842"/>
        <end position="869"/>
    </location>
</feature>
<dbReference type="Pfam" id="PF13476">
    <property type="entry name" value="AAA_23"/>
    <property type="match status" value="1"/>
</dbReference>
<evidence type="ECO:0000313" key="3">
    <source>
        <dbReference type="EMBL" id="MFD1711792.1"/>
    </source>
</evidence>
<feature type="domain" description="Rad50/SbcC-type AAA" evidence="2">
    <location>
        <begin position="5"/>
        <end position="210"/>
    </location>
</feature>
<dbReference type="PANTHER" id="PTHR32114">
    <property type="entry name" value="ABC TRANSPORTER ABCH.3"/>
    <property type="match status" value="1"/>
</dbReference>
<reference evidence="4" key="1">
    <citation type="journal article" date="2019" name="Int. J. Syst. Evol. Microbiol.">
        <title>The Global Catalogue of Microorganisms (GCM) 10K type strain sequencing project: providing services to taxonomists for standard genome sequencing and annotation.</title>
        <authorList>
            <consortium name="The Broad Institute Genomics Platform"/>
            <consortium name="The Broad Institute Genome Sequencing Center for Infectious Disease"/>
            <person name="Wu L."/>
            <person name="Ma J."/>
        </authorList>
    </citation>
    <scope>NUCLEOTIDE SEQUENCE [LARGE SCALE GENOMIC DNA]</scope>
    <source>
        <strain evidence="4">LMG 29247</strain>
    </source>
</reference>
<keyword evidence="4" id="KW-1185">Reference proteome</keyword>
<name>A0ABW4KXB9_9BURK</name>
<feature type="coiled-coil region" evidence="1">
    <location>
        <begin position="404"/>
        <end position="431"/>
    </location>
</feature>
<dbReference type="EMBL" id="JBHUEJ010000034">
    <property type="protein sequence ID" value="MFD1711792.1"/>
    <property type="molecule type" value="Genomic_DNA"/>
</dbReference>
<dbReference type="SUPFAM" id="SSF52540">
    <property type="entry name" value="P-loop containing nucleoside triphosphate hydrolases"/>
    <property type="match status" value="1"/>
</dbReference>
<organism evidence="3 4">
    <name type="scientific">Ottowia flava</name>
    <dbReference type="NCBI Taxonomy" id="2675430"/>
    <lineage>
        <taxon>Bacteria</taxon>
        <taxon>Pseudomonadati</taxon>
        <taxon>Pseudomonadota</taxon>
        <taxon>Betaproteobacteria</taxon>
        <taxon>Burkholderiales</taxon>
        <taxon>Comamonadaceae</taxon>
        <taxon>Ottowia</taxon>
    </lineage>
</organism>
<gene>
    <name evidence="3" type="ORF">ACFSF0_14340</name>
</gene>
<feature type="coiled-coil region" evidence="1">
    <location>
        <begin position="575"/>
        <end position="623"/>
    </location>
</feature>
<dbReference type="Proteomes" id="UP001597304">
    <property type="component" value="Unassembled WGS sequence"/>
</dbReference>
<feature type="coiled-coil region" evidence="1">
    <location>
        <begin position="249"/>
        <end position="279"/>
    </location>
</feature>
<accession>A0ABW4KXB9</accession>
<keyword evidence="1" id="KW-0175">Coiled coil</keyword>
<evidence type="ECO:0000256" key="1">
    <source>
        <dbReference type="SAM" id="Coils"/>
    </source>
</evidence>
<evidence type="ECO:0000259" key="2">
    <source>
        <dbReference type="Pfam" id="PF13476"/>
    </source>
</evidence>